<dbReference type="GeneTree" id="ENSGT00940000160163"/>
<protein>
    <submittedName>
        <fullName evidence="3">Proline/arginine-rich end leucine-rich repeat protein</fullName>
    </submittedName>
</protein>
<dbReference type="AlphaFoldDB" id="A0A8C4QSB4"/>
<accession>A0A8C4QSB4</accession>
<dbReference type="Proteomes" id="UP000694388">
    <property type="component" value="Unplaced"/>
</dbReference>
<reference evidence="3" key="1">
    <citation type="submission" date="2025-08" db="UniProtKB">
        <authorList>
            <consortium name="Ensembl"/>
        </authorList>
    </citation>
    <scope>IDENTIFICATION</scope>
</reference>
<dbReference type="SUPFAM" id="SSF52058">
    <property type="entry name" value="L domain-like"/>
    <property type="match status" value="1"/>
</dbReference>
<reference evidence="3" key="2">
    <citation type="submission" date="2025-09" db="UniProtKB">
        <authorList>
            <consortium name="Ensembl"/>
        </authorList>
    </citation>
    <scope>IDENTIFICATION</scope>
</reference>
<dbReference type="InterPro" id="IPR001611">
    <property type="entry name" value="Leu-rich_rpt"/>
</dbReference>
<keyword evidence="2" id="KW-0677">Repeat</keyword>
<sequence length="315" mass="36091">MLVFFFYVTFKKKKCRNNRYAYLQSNKMTTMPASHLANASRIILLQLDSNRIKRIPRSTLSKQTNLITLSLRNNLLNEVCNKFYFMQIFIHISWFIFIVLKSKFTLYFLRPIFLRLVRSSNLCLSLYHQVPIGLPSSLQELHLSGNLISRVRRTSFQRLSNLRTLDLSHNRMEGHGGHAKAYEALSSLSSLDLSHNILSETPRKIPPGLKKLSLAGNNLTTLPVELLPSLPSLRYLSVAQNSLHEDTCTPWKLDGESLLHVDLSENDLTRVPKFRSTLIRLLLQKNHVKGLSTYSIKNDVSKAQFPKPIQSSCLL</sequence>
<name>A0A8C4QSB4_EPTBU</name>
<dbReference type="InterPro" id="IPR050333">
    <property type="entry name" value="SLRP"/>
</dbReference>
<evidence type="ECO:0000313" key="4">
    <source>
        <dbReference type="Proteomes" id="UP000694388"/>
    </source>
</evidence>
<keyword evidence="4" id="KW-1185">Reference proteome</keyword>
<dbReference type="Pfam" id="PF00560">
    <property type="entry name" value="LRR_1"/>
    <property type="match status" value="1"/>
</dbReference>
<organism evidence="3 4">
    <name type="scientific">Eptatretus burgeri</name>
    <name type="common">Inshore hagfish</name>
    <dbReference type="NCBI Taxonomy" id="7764"/>
    <lineage>
        <taxon>Eukaryota</taxon>
        <taxon>Metazoa</taxon>
        <taxon>Chordata</taxon>
        <taxon>Craniata</taxon>
        <taxon>Vertebrata</taxon>
        <taxon>Cyclostomata</taxon>
        <taxon>Myxini</taxon>
        <taxon>Myxiniformes</taxon>
        <taxon>Myxinidae</taxon>
        <taxon>Eptatretinae</taxon>
        <taxon>Eptatretus</taxon>
    </lineage>
</organism>
<dbReference type="PANTHER" id="PTHR45712:SF31">
    <property type="entry name" value="PODOCAN"/>
    <property type="match status" value="1"/>
</dbReference>
<dbReference type="Pfam" id="PF13855">
    <property type="entry name" value="LRR_8"/>
    <property type="match status" value="1"/>
</dbReference>
<evidence type="ECO:0000256" key="1">
    <source>
        <dbReference type="ARBA" id="ARBA00022614"/>
    </source>
</evidence>
<evidence type="ECO:0000313" key="3">
    <source>
        <dbReference type="Ensembl" id="ENSEBUP00000019780.1"/>
    </source>
</evidence>
<dbReference type="PRINTS" id="PR00019">
    <property type="entry name" value="LEURICHRPT"/>
</dbReference>
<evidence type="ECO:0000256" key="2">
    <source>
        <dbReference type="ARBA" id="ARBA00022737"/>
    </source>
</evidence>
<dbReference type="PANTHER" id="PTHR45712">
    <property type="entry name" value="AGAP008170-PA"/>
    <property type="match status" value="1"/>
</dbReference>
<dbReference type="InterPro" id="IPR003591">
    <property type="entry name" value="Leu-rich_rpt_typical-subtyp"/>
</dbReference>
<proteinExistence type="predicted"/>
<dbReference type="InterPro" id="IPR032675">
    <property type="entry name" value="LRR_dom_sf"/>
</dbReference>
<dbReference type="GO" id="GO:0005615">
    <property type="term" value="C:extracellular space"/>
    <property type="evidence" value="ECO:0007669"/>
    <property type="project" value="TreeGrafter"/>
</dbReference>
<dbReference type="Ensembl" id="ENSEBUT00000020356.1">
    <property type="protein sequence ID" value="ENSEBUP00000019780.1"/>
    <property type="gene ID" value="ENSEBUG00000012260.1"/>
</dbReference>
<dbReference type="SMART" id="SM00369">
    <property type="entry name" value="LRR_TYP"/>
    <property type="match status" value="5"/>
</dbReference>
<dbReference type="Gene3D" id="3.80.10.10">
    <property type="entry name" value="Ribonuclease Inhibitor"/>
    <property type="match status" value="2"/>
</dbReference>
<keyword evidence="1" id="KW-0433">Leucine-rich repeat</keyword>